<dbReference type="AlphaFoldDB" id="A0A162W9S2"/>
<dbReference type="RefSeq" id="XP_018283765.1">
    <property type="nucleotide sequence ID" value="XM_018442643.1"/>
</dbReference>
<dbReference type="InterPro" id="IPR036236">
    <property type="entry name" value="Znf_C2H2_sf"/>
</dbReference>
<dbReference type="SUPFAM" id="SSF57667">
    <property type="entry name" value="beta-beta-alpha zinc fingers"/>
    <property type="match status" value="1"/>
</dbReference>
<dbReference type="GeneID" id="29003549"/>
<gene>
    <name evidence="2" type="ORF">PHYBLDRAFT_72358</name>
</gene>
<dbReference type="Proteomes" id="UP000077315">
    <property type="component" value="Unassembled WGS sequence"/>
</dbReference>
<evidence type="ECO:0000259" key="1">
    <source>
        <dbReference type="SMART" id="SM00355"/>
    </source>
</evidence>
<accession>A0A162W9S2</accession>
<dbReference type="InterPro" id="IPR013087">
    <property type="entry name" value="Znf_C2H2_type"/>
</dbReference>
<keyword evidence="3" id="KW-1185">Reference proteome</keyword>
<sequence length="306" mass="35410">MVHRSILSHPNLNNTLLNPHILIETYDNVSNPLTPTLIPVFRDSPQHQGYKTYSPVLSPSISIPEAVPVLSPDPSISSGSKYQAGFIDDIVARSEYAYIIPISGSRNVPLWQCINIKETFLHENQALTTDKYTFDDTMYISEPNALSNNPRMELYQDTYLPSVLKVSQQIDSISTSNLSRKQTRFVNFLPESFSEDRNHRIGQNTKSRKNQSLFRPYSQYSMNKKKRKLREECKRIYDCDKCNYWSDRRGNLKRHSAHHDKSVKKAKCPTCKKKFSSKFNVQRHVSSSFNTFVVIGEHYVDKYVKF</sequence>
<protein>
    <recommendedName>
        <fullName evidence="1">C2H2-type domain-containing protein</fullName>
    </recommendedName>
</protein>
<evidence type="ECO:0000313" key="2">
    <source>
        <dbReference type="EMBL" id="OAD65725.1"/>
    </source>
</evidence>
<proteinExistence type="predicted"/>
<organism evidence="2 3">
    <name type="scientific">Phycomyces blakesleeanus (strain ATCC 8743b / DSM 1359 / FGSC 10004 / NBRC 33097 / NRRL 1555)</name>
    <dbReference type="NCBI Taxonomy" id="763407"/>
    <lineage>
        <taxon>Eukaryota</taxon>
        <taxon>Fungi</taxon>
        <taxon>Fungi incertae sedis</taxon>
        <taxon>Mucoromycota</taxon>
        <taxon>Mucoromycotina</taxon>
        <taxon>Mucoromycetes</taxon>
        <taxon>Mucorales</taxon>
        <taxon>Phycomycetaceae</taxon>
        <taxon>Phycomyces</taxon>
    </lineage>
</organism>
<dbReference type="SMART" id="SM00355">
    <property type="entry name" value="ZnF_C2H2"/>
    <property type="match status" value="2"/>
</dbReference>
<feature type="domain" description="C2H2-type" evidence="1">
    <location>
        <begin position="266"/>
        <end position="286"/>
    </location>
</feature>
<dbReference type="InParanoid" id="A0A162W9S2"/>
<dbReference type="EMBL" id="KV441008">
    <property type="protein sequence ID" value="OAD65725.1"/>
    <property type="molecule type" value="Genomic_DNA"/>
</dbReference>
<name>A0A162W9S2_PHYB8</name>
<dbReference type="VEuPathDB" id="FungiDB:PHYBLDRAFT_72358"/>
<evidence type="ECO:0000313" key="3">
    <source>
        <dbReference type="Proteomes" id="UP000077315"/>
    </source>
</evidence>
<reference evidence="3" key="1">
    <citation type="submission" date="2015-06" db="EMBL/GenBank/DDBJ databases">
        <title>Expansion of signal transduction pathways in fungi by whole-genome duplication.</title>
        <authorList>
            <consortium name="DOE Joint Genome Institute"/>
            <person name="Corrochano L.M."/>
            <person name="Kuo A."/>
            <person name="Marcet-Houben M."/>
            <person name="Polaino S."/>
            <person name="Salamov A."/>
            <person name="Villalobos J.M."/>
            <person name="Alvarez M.I."/>
            <person name="Avalos J."/>
            <person name="Benito E.P."/>
            <person name="Benoit I."/>
            <person name="Burger G."/>
            <person name="Camino L.P."/>
            <person name="Canovas D."/>
            <person name="Cerda-Olmedo E."/>
            <person name="Cheng J.-F."/>
            <person name="Dominguez A."/>
            <person name="Elias M."/>
            <person name="Eslava A.P."/>
            <person name="Glaser F."/>
            <person name="Grimwood J."/>
            <person name="Gutierrez G."/>
            <person name="Heitman J."/>
            <person name="Henrissat B."/>
            <person name="Iturriaga E.A."/>
            <person name="Lang B.F."/>
            <person name="Lavin J.L."/>
            <person name="Lee S."/>
            <person name="Li W."/>
            <person name="Lindquist E."/>
            <person name="Lopez-Garcia S."/>
            <person name="Luque E.M."/>
            <person name="Marcos A.T."/>
            <person name="Martin J."/>
            <person name="McCluskey K."/>
            <person name="Medina H.R."/>
            <person name="Miralles-Duran A."/>
            <person name="Miyazaki A."/>
            <person name="Munoz-Torres E."/>
            <person name="Oguiza J.A."/>
            <person name="Ohm R."/>
            <person name="Olmedo M."/>
            <person name="Orejas M."/>
            <person name="Ortiz-Castellanos L."/>
            <person name="Pisabarro A.G."/>
            <person name="Rodriguez-Romero J."/>
            <person name="Ruiz-Herrera J."/>
            <person name="Ruiz-Vazquez R."/>
            <person name="Sanz C."/>
            <person name="Schackwitz W."/>
            <person name="Schmutz J."/>
            <person name="Shahriari M."/>
            <person name="Shelest E."/>
            <person name="Silva-Franco F."/>
            <person name="Soanes D."/>
            <person name="Syed K."/>
            <person name="Tagua V.G."/>
            <person name="Talbot N.J."/>
            <person name="Thon M."/>
            <person name="De vries R.P."/>
            <person name="Wiebenga A."/>
            <person name="Yadav J.S."/>
            <person name="Braun E.L."/>
            <person name="Baker S."/>
            <person name="Garre V."/>
            <person name="Horwitz B."/>
            <person name="Torres-Martinez S."/>
            <person name="Idnurm A."/>
            <person name="Herrera-Estrella A."/>
            <person name="Gabaldon T."/>
            <person name="Grigoriev I.V."/>
        </authorList>
    </citation>
    <scope>NUCLEOTIDE SEQUENCE [LARGE SCALE GENOMIC DNA]</scope>
    <source>
        <strain evidence="3">NRRL 1555(-)</strain>
    </source>
</reference>
<dbReference type="Gene3D" id="3.30.160.60">
    <property type="entry name" value="Classic Zinc Finger"/>
    <property type="match status" value="1"/>
</dbReference>
<feature type="domain" description="C2H2-type" evidence="1">
    <location>
        <begin position="237"/>
        <end position="259"/>
    </location>
</feature>